<feature type="signal peptide" evidence="2">
    <location>
        <begin position="1"/>
        <end position="17"/>
    </location>
</feature>
<dbReference type="Proteomes" id="UP000837675">
    <property type="component" value="Unassembled WGS sequence"/>
</dbReference>
<feature type="transmembrane region" description="Helical" evidence="1">
    <location>
        <begin position="74"/>
        <end position="93"/>
    </location>
</feature>
<evidence type="ECO:0000313" key="3">
    <source>
        <dbReference type="EMBL" id="CAG7592152.1"/>
    </source>
</evidence>
<keyword evidence="1" id="KW-0472">Membrane</keyword>
<keyword evidence="1" id="KW-0812">Transmembrane</keyword>
<evidence type="ECO:0000313" key="4">
    <source>
        <dbReference type="Proteomes" id="UP000837675"/>
    </source>
</evidence>
<dbReference type="PANTHER" id="PTHR32063:SF28">
    <property type="entry name" value="BLR2861 PROTEIN"/>
    <property type="match status" value="1"/>
</dbReference>
<keyword evidence="1" id="KW-1133">Transmembrane helix</keyword>
<dbReference type="GO" id="GO:0042910">
    <property type="term" value="F:xenobiotic transmembrane transporter activity"/>
    <property type="evidence" value="ECO:0007669"/>
    <property type="project" value="TreeGrafter"/>
</dbReference>
<gene>
    <name evidence="3" type="primary">mdtB</name>
    <name evidence="3" type="ORF">MHYMCMPASI_00530</name>
</gene>
<reference evidence="3" key="1">
    <citation type="submission" date="2021-06" db="EMBL/GenBank/DDBJ databases">
        <authorList>
            <person name="Nardi T."/>
            <person name="Nardi T."/>
        </authorList>
    </citation>
    <scope>NUCLEOTIDE SEQUENCE</scope>
</reference>
<protein>
    <submittedName>
        <fullName evidence="3">Multidrug resistance protein MdtB</fullName>
    </submittedName>
</protein>
<feature type="chain" id="PRO_5035831379" evidence="2">
    <location>
        <begin position="18"/>
        <end position="98"/>
    </location>
</feature>
<evidence type="ECO:0000256" key="1">
    <source>
        <dbReference type="SAM" id="Phobius"/>
    </source>
</evidence>
<dbReference type="GO" id="GO:0005886">
    <property type="term" value="C:plasma membrane"/>
    <property type="evidence" value="ECO:0007669"/>
    <property type="project" value="TreeGrafter"/>
</dbReference>
<dbReference type="AlphaFoldDB" id="A0A8S4C0Y2"/>
<comment type="caution">
    <text evidence="3">The sequence shown here is derived from an EMBL/GenBank/DDBJ whole genome shotgun (WGS) entry which is preliminary data.</text>
</comment>
<sequence length="98" mass="10435">MTLLALVLAIGLVVDDAIVVLENIQRHIDNGLSPLEAAIHGSREISFEIVAMTLTLASIHIHMAFFITGAIGELFIEFAVALAGSVLISGYSLTLSHH</sequence>
<feature type="transmembrane region" description="Helical" evidence="1">
    <location>
        <begin position="45"/>
        <end position="67"/>
    </location>
</feature>
<evidence type="ECO:0000256" key="2">
    <source>
        <dbReference type="SAM" id="SignalP"/>
    </source>
</evidence>
<dbReference type="SUPFAM" id="SSF82866">
    <property type="entry name" value="Multidrug efflux transporter AcrB transmembrane domain"/>
    <property type="match status" value="1"/>
</dbReference>
<name>A0A8S4C0Y2_9ACAR</name>
<dbReference type="PANTHER" id="PTHR32063">
    <property type="match status" value="1"/>
</dbReference>
<proteinExistence type="predicted"/>
<dbReference type="Gene3D" id="1.20.1640.10">
    <property type="entry name" value="Multidrug efflux transporter AcrB transmembrane domain"/>
    <property type="match status" value="1"/>
</dbReference>
<keyword evidence="2" id="KW-0732">Signal</keyword>
<dbReference type="InterPro" id="IPR001036">
    <property type="entry name" value="Acrflvin-R"/>
</dbReference>
<organism evidence="3 4">
    <name type="scientific">Hyalomma marginatum</name>
    <dbReference type="NCBI Taxonomy" id="34627"/>
    <lineage>
        <taxon>Eukaryota</taxon>
        <taxon>Metazoa</taxon>
        <taxon>Ecdysozoa</taxon>
        <taxon>Arthropoda</taxon>
        <taxon>Chelicerata</taxon>
        <taxon>Arachnida</taxon>
        <taxon>Acari</taxon>
        <taxon>Parasitiformes</taxon>
        <taxon>Ixodida</taxon>
        <taxon>Ixodoidea</taxon>
        <taxon>Ixodidae</taxon>
        <taxon>Hyalomminae</taxon>
        <taxon>Hyalomma</taxon>
    </lineage>
</organism>
<dbReference type="Pfam" id="PF00873">
    <property type="entry name" value="ACR_tran"/>
    <property type="match status" value="1"/>
</dbReference>
<accession>A0A8S4C0Y2</accession>
<dbReference type="EMBL" id="CAJVAF010000237">
    <property type="protein sequence ID" value="CAG7592152.1"/>
    <property type="molecule type" value="Genomic_DNA"/>
</dbReference>
<keyword evidence="4" id="KW-1185">Reference proteome</keyword>